<gene>
    <name evidence="2" type="ORF">PILCRDRAFT_809902</name>
</gene>
<sequence>MDDLNPRYKLIIGATFAVLGVGIYSTSLVSQFVAGLSHPYQHLYHVHNLNVSRKDYMVQPLITHNQTFDIAATVWLRTTESKEHSEAIGGLGQGLDETQAIEVTETPLYSDVVFRGLNLAQQNAFSVVNFSLPTAIFRNANVSNFDLRGSFILLPSSPSLLDHVTSYSTGIPKTIKPLPVRAWPFPLGSPDHREKLLVDEVLESFGVTFPLLQFHTVRSRCPSPSKGAHTADGFDIMGSLSLPLLQTTNGKPVLKNHPCIITRTQIIVVDETNIFNQIAYIKAQQELKETACGHGVPGVQPNRYLCARGYLTNGHWETLMELGVLDESTGKIQTQWAYAPYIFASRFAPGPKDLLIIPVNREDCSMTDSSEAIQAPSDGTYVAPTPPEDDLIDVTWKLSYSGRTPFQLISGAEIVPGVTVYDFATRSEREQMIGHDRAEVIHGLFGHKFSNDIHPLRRALIRGLRIALSTIVFSLDIHYWYTRRSTFSISILGTALISGSELFVELASIIAKGKGLFALFMSLLLATFTDLALPLLAIKTILRIKFGWWKEMGWVPTVRRASITRREITSARLEAATNWRHKAVVWLFLAFIRYVFVPENRFVIPSRLPAPDHAKDWLSGFSPLLLNTSRVTGKMLQLRHNLKARSFAGSYKLSAALQLLERVMFLAGITPLLVGRLDASPGLSVHEVVEITLLLATTWQALTFPNVLQTSYDDHAE</sequence>
<reference evidence="3" key="2">
    <citation type="submission" date="2015-01" db="EMBL/GenBank/DDBJ databases">
        <title>Evolutionary Origins and Diversification of the Mycorrhizal Mutualists.</title>
        <authorList>
            <consortium name="DOE Joint Genome Institute"/>
            <consortium name="Mycorrhizal Genomics Consortium"/>
            <person name="Kohler A."/>
            <person name="Kuo A."/>
            <person name="Nagy L.G."/>
            <person name="Floudas D."/>
            <person name="Copeland A."/>
            <person name="Barry K.W."/>
            <person name="Cichocki N."/>
            <person name="Veneault-Fourrey C."/>
            <person name="LaButti K."/>
            <person name="Lindquist E.A."/>
            <person name="Lipzen A."/>
            <person name="Lundell T."/>
            <person name="Morin E."/>
            <person name="Murat C."/>
            <person name="Riley R."/>
            <person name="Ohm R."/>
            <person name="Sun H."/>
            <person name="Tunlid A."/>
            <person name="Henrissat B."/>
            <person name="Grigoriev I.V."/>
            <person name="Hibbett D.S."/>
            <person name="Martin F."/>
        </authorList>
    </citation>
    <scope>NUCLEOTIDE SEQUENCE [LARGE SCALE GENOMIC DNA]</scope>
    <source>
        <strain evidence="3">F 1598</strain>
    </source>
</reference>
<feature type="transmembrane region" description="Helical" evidence="1">
    <location>
        <begin position="516"/>
        <end position="538"/>
    </location>
</feature>
<reference evidence="2 3" key="1">
    <citation type="submission" date="2014-04" db="EMBL/GenBank/DDBJ databases">
        <authorList>
            <consortium name="DOE Joint Genome Institute"/>
            <person name="Kuo A."/>
            <person name="Tarkka M."/>
            <person name="Buscot F."/>
            <person name="Kohler A."/>
            <person name="Nagy L.G."/>
            <person name="Floudas D."/>
            <person name="Copeland A."/>
            <person name="Barry K.W."/>
            <person name="Cichocki N."/>
            <person name="Veneault-Fourrey C."/>
            <person name="LaButti K."/>
            <person name="Lindquist E.A."/>
            <person name="Lipzen A."/>
            <person name="Lundell T."/>
            <person name="Morin E."/>
            <person name="Murat C."/>
            <person name="Sun H."/>
            <person name="Tunlid A."/>
            <person name="Henrissat B."/>
            <person name="Grigoriev I.V."/>
            <person name="Hibbett D.S."/>
            <person name="Martin F."/>
            <person name="Nordberg H.P."/>
            <person name="Cantor M.N."/>
            <person name="Hua S.X."/>
        </authorList>
    </citation>
    <scope>NUCLEOTIDE SEQUENCE [LARGE SCALE GENOMIC DNA]</scope>
    <source>
        <strain evidence="2 3">F 1598</strain>
    </source>
</reference>
<organism evidence="2 3">
    <name type="scientific">Piloderma croceum (strain F 1598)</name>
    <dbReference type="NCBI Taxonomy" id="765440"/>
    <lineage>
        <taxon>Eukaryota</taxon>
        <taxon>Fungi</taxon>
        <taxon>Dikarya</taxon>
        <taxon>Basidiomycota</taxon>
        <taxon>Agaricomycotina</taxon>
        <taxon>Agaricomycetes</taxon>
        <taxon>Agaricomycetidae</taxon>
        <taxon>Atheliales</taxon>
        <taxon>Atheliaceae</taxon>
        <taxon>Piloderma</taxon>
    </lineage>
</organism>
<keyword evidence="1" id="KW-0812">Transmembrane</keyword>
<feature type="transmembrane region" description="Helical" evidence="1">
    <location>
        <begin position="487"/>
        <end position="504"/>
    </location>
</feature>
<evidence type="ECO:0000313" key="3">
    <source>
        <dbReference type="Proteomes" id="UP000054166"/>
    </source>
</evidence>
<name>A0A0C3BZD5_PILCF</name>
<dbReference type="EMBL" id="KN832970">
    <property type="protein sequence ID" value="KIM91908.1"/>
    <property type="molecule type" value="Genomic_DNA"/>
</dbReference>
<dbReference type="OrthoDB" id="2548253at2759"/>
<accession>A0A0C3BZD5</accession>
<feature type="transmembrane region" description="Helical" evidence="1">
    <location>
        <begin position="463"/>
        <end position="481"/>
    </location>
</feature>
<dbReference type="Proteomes" id="UP000054166">
    <property type="component" value="Unassembled WGS sequence"/>
</dbReference>
<keyword evidence="1" id="KW-0472">Membrane</keyword>
<protein>
    <submittedName>
        <fullName evidence="2">Uncharacterized protein</fullName>
    </submittedName>
</protein>
<keyword evidence="3" id="KW-1185">Reference proteome</keyword>
<proteinExistence type="predicted"/>
<dbReference type="HOGENOM" id="CLU_022262_0_0_1"/>
<keyword evidence="1" id="KW-1133">Transmembrane helix</keyword>
<feature type="transmembrane region" description="Helical" evidence="1">
    <location>
        <begin position="12"/>
        <end position="34"/>
    </location>
</feature>
<evidence type="ECO:0000256" key="1">
    <source>
        <dbReference type="SAM" id="Phobius"/>
    </source>
</evidence>
<evidence type="ECO:0000313" key="2">
    <source>
        <dbReference type="EMBL" id="KIM91908.1"/>
    </source>
</evidence>
<dbReference type="InParanoid" id="A0A0C3BZD5"/>
<dbReference type="AlphaFoldDB" id="A0A0C3BZD5"/>